<dbReference type="AlphaFoldDB" id="A0A1E2ULM5"/>
<dbReference type="InterPro" id="IPR050141">
    <property type="entry name" value="GCL_type2/YbdK_subfam"/>
</dbReference>
<evidence type="ECO:0000313" key="2">
    <source>
        <dbReference type="Proteomes" id="UP000094849"/>
    </source>
</evidence>
<dbReference type="InterPro" id="IPR016602">
    <property type="entry name" value="UCP012666"/>
</dbReference>
<proteinExistence type="predicted"/>
<dbReference type="RefSeq" id="WP_069024051.1">
    <property type="nucleotide sequence ID" value="NZ_LVJZ01000003.1"/>
</dbReference>
<dbReference type="Gene3D" id="3.30.590.20">
    <property type="match status" value="1"/>
</dbReference>
<organism evidence="1 2">
    <name type="scientific">Candidatus Thiodiazotropha endoloripes</name>
    <dbReference type="NCBI Taxonomy" id="1818881"/>
    <lineage>
        <taxon>Bacteria</taxon>
        <taxon>Pseudomonadati</taxon>
        <taxon>Pseudomonadota</taxon>
        <taxon>Gammaproteobacteria</taxon>
        <taxon>Chromatiales</taxon>
        <taxon>Sedimenticolaceae</taxon>
        <taxon>Candidatus Thiodiazotropha</taxon>
    </lineage>
</organism>
<keyword evidence="1" id="KW-0436">Ligase</keyword>
<keyword evidence="2" id="KW-1185">Reference proteome</keyword>
<comment type="caution">
    <text evidence="1">The sequence shown here is derived from an EMBL/GenBank/DDBJ whole genome shotgun (WGS) entry which is preliminary data.</text>
</comment>
<sequence>MGQEITSSNFTEADIAEFQRRLIVETRLLESWFKEGVFDSHGDLGGLELEACILDQAGEPAPLNQQLLAGLDDQFVVPELATFNVEINTTPRQLQADALDRMFAELQGIWRECNGRAESLSARMGMVGILPSLRQADLSLENMSPLNRYRALNDQVFKLRRGQPVELHIDGRETLDLCHDDVMLESAATSFQIHLQVAANQAAKLYNLSKIVSAPMVALSANSPYLFGRSLWDETRIPLFEQSISVGASDLTKRVSFGIRYLYQSMMENFSANLQRYPVLLPRLMDEPVERLAHLRLHNGTIWRWNRPLIGFNERQQPHLRIEHRVVPAGPTLPDMIANAAFYFGLVTGLAEQYQQPEREMGFIRARSNFYQAARFGLQSQLYWFGWQSIPADQLITEHLLPIAKTGLLLLNIDPISVAYWLGIVEARVRRGLNGADWQKQWVANYGLDMQGLTLAYLERQESGKPVHEWSV</sequence>
<name>A0A1E2ULM5_9GAMM</name>
<dbReference type="Pfam" id="PF04107">
    <property type="entry name" value="GCS2"/>
    <property type="match status" value="1"/>
</dbReference>
<reference evidence="1 2" key="1">
    <citation type="submission" date="2016-03" db="EMBL/GenBank/DDBJ databases">
        <title>Chemosynthetic sulphur-oxidizing symbionts of marine invertebrate animals are capable of nitrogen fixation.</title>
        <authorList>
            <person name="Petersen J.M."/>
            <person name="Kemper A."/>
            <person name="Gruber-Vodicka H."/>
            <person name="Cardini U."/>
            <person name="Geest Mvander."/>
            <person name="Kleiner M."/>
            <person name="Bulgheresi S."/>
            <person name="Fussmann M."/>
            <person name="Herbold C."/>
            <person name="Seah B.K.B."/>
            <person name="Antony C.Paul."/>
            <person name="Liu D."/>
            <person name="Belitz A."/>
            <person name="Weber M."/>
        </authorList>
    </citation>
    <scope>NUCLEOTIDE SEQUENCE [LARGE SCALE GENOMIC DNA]</scope>
    <source>
        <strain evidence="1">G_D</strain>
    </source>
</reference>
<dbReference type="PANTHER" id="PTHR36510">
    <property type="entry name" value="GLUTAMATE--CYSTEINE LIGASE 2-RELATED"/>
    <property type="match status" value="1"/>
</dbReference>
<dbReference type="PIRSF" id="PIRSF012666">
    <property type="entry name" value="UCP012666"/>
    <property type="match status" value="1"/>
</dbReference>
<gene>
    <name evidence="1" type="ORF">A3196_01900</name>
</gene>
<dbReference type="STRING" id="1818881.A3196_01900"/>
<dbReference type="InterPro" id="IPR006336">
    <property type="entry name" value="GCS2"/>
</dbReference>
<dbReference type="GO" id="GO:0004357">
    <property type="term" value="F:glutamate-cysteine ligase activity"/>
    <property type="evidence" value="ECO:0007669"/>
    <property type="project" value="InterPro"/>
</dbReference>
<dbReference type="GO" id="GO:0042398">
    <property type="term" value="P:modified amino acid biosynthetic process"/>
    <property type="evidence" value="ECO:0007669"/>
    <property type="project" value="InterPro"/>
</dbReference>
<dbReference type="InterPro" id="IPR014746">
    <property type="entry name" value="Gln_synth/guanido_kin_cat_dom"/>
</dbReference>
<protein>
    <submittedName>
        <fullName evidence="1">Glutamate--cysteine ligase</fullName>
    </submittedName>
</protein>
<evidence type="ECO:0000313" key="1">
    <source>
        <dbReference type="EMBL" id="ODB95611.1"/>
    </source>
</evidence>
<dbReference type="PANTHER" id="PTHR36510:SF3">
    <property type="entry name" value="CONSERVED PROTEIN"/>
    <property type="match status" value="1"/>
</dbReference>
<dbReference type="EMBL" id="LVJZ01000003">
    <property type="protein sequence ID" value="ODB95611.1"/>
    <property type="molecule type" value="Genomic_DNA"/>
</dbReference>
<dbReference type="Proteomes" id="UP000094849">
    <property type="component" value="Unassembled WGS sequence"/>
</dbReference>
<accession>A0A1E2ULM5</accession>
<dbReference type="SUPFAM" id="SSF55931">
    <property type="entry name" value="Glutamine synthetase/guanido kinase"/>
    <property type="match status" value="1"/>
</dbReference>